<feature type="transmembrane region" description="Helical" evidence="5">
    <location>
        <begin position="412"/>
        <end position="429"/>
    </location>
</feature>
<feature type="transmembrane region" description="Helical" evidence="5">
    <location>
        <begin position="386"/>
        <end position="406"/>
    </location>
</feature>
<name>A0A5B9QJE3_9BACT</name>
<feature type="transmembrane region" description="Helical" evidence="5">
    <location>
        <begin position="124"/>
        <end position="145"/>
    </location>
</feature>
<organism evidence="6 7">
    <name type="scientific">Bythopirellula goksoeyrii</name>
    <dbReference type="NCBI Taxonomy" id="1400387"/>
    <lineage>
        <taxon>Bacteria</taxon>
        <taxon>Pseudomonadati</taxon>
        <taxon>Planctomycetota</taxon>
        <taxon>Planctomycetia</taxon>
        <taxon>Pirellulales</taxon>
        <taxon>Lacipirellulaceae</taxon>
        <taxon>Bythopirellula</taxon>
    </lineage>
</organism>
<gene>
    <name evidence="6" type="primary">steT</name>
    <name evidence="6" type="ORF">Pr1d_44970</name>
</gene>
<evidence type="ECO:0000256" key="4">
    <source>
        <dbReference type="ARBA" id="ARBA00023136"/>
    </source>
</evidence>
<dbReference type="RefSeq" id="WP_148075431.1">
    <property type="nucleotide sequence ID" value="NZ_CP042913.1"/>
</dbReference>
<dbReference type="Proteomes" id="UP000323917">
    <property type="component" value="Chromosome"/>
</dbReference>
<dbReference type="GO" id="GO:0016020">
    <property type="term" value="C:membrane"/>
    <property type="evidence" value="ECO:0007669"/>
    <property type="project" value="UniProtKB-SubCell"/>
</dbReference>
<keyword evidence="7" id="KW-1185">Reference proteome</keyword>
<feature type="transmembrane region" description="Helical" evidence="5">
    <location>
        <begin position="330"/>
        <end position="348"/>
    </location>
</feature>
<feature type="transmembrane region" description="Helical" evidence="5">
    <location>
        <begin position="157"/>
        <end position="176"/>
    </location>
</feature>
<dbReference type="EMBL" id="CP042913">
    <property type="protein sequence ID" value="QEG37156.1"/>
    <property type="molecule type" value="Genomic_DNA"/>
</dbReference>
<dbReference type="PANTHER" id="PTHR11785:SF512">
    <property type="entry name" value="SOBREMESA, ISOFORM B"/>
    <property type="match status" value="1"/>
</dbReference>
<feature type="transmembrane region" description="Helical" evidence="5">
    <location>
        <begin position="87"/>
        <end position="112"/>
    </location>
</feature>
<proteinExistence type="predicted"/>
<keyword evidence="4 5" id="KW-0472">Membrane</keyword>
<dbReference type="Pfam" id="PF13520">
    <property type="entry name" value="AA_permease_2"/>
    <property type="match status" value="1"/>
</dbReference>
<feature type="transmembrane region" description="Helical" evidence="5">
    <location>
        <begin position="196"/>
        <end position="214"/>
    </location>
</feature>
<accession>A0A5B9QJE3</accession>
<dbReference type="InterPro" id="IPR050598">
    <property type="entry name" value="AminoAcid_Transporter"/>
</dbReference>
<keyword evidence="2 5" id="KW-0812">Transmembrane</keyword>
<feature type="transmembrane region" description="Helical" evidence="5">
    <location>
        <begin position="354"/>
        <end position="374"/>
    </location>
</feature>
<dbReference type="PIRSF" id="PIRSF006060">
    <property type="entry name" value="AA_transporter"/>
    <property type="match status" value="1"/>
</dbReference>
<comment type="subcellular location">
    <subcellularLocation>
        <location evidence="1">Membrane</location>
        <topology evidence="1">Multi-pass membrane protein</topology>
    </subcellularLocation>
</comment>
<feature type="transmembrane region" description="Helical" evidence="5">
    <location>
        <begin position="283"/>
        <end position="309"/>
    </location>
</feature>
<sequence length="435" mass="45542">MSREEVKRPLGILSLTALVVASMIGAGVFTTSGFSVATLRSPWLVMVAWAVGGAIALCGALSYGKLAHRLAESGGEYVFLSRFLHPAAGFLGGWVSLLAGFTGAAAFAAVTFDLYAWPADSRPAWLPAKSLAMLLVLVVTVFHAFHTKSGAIGQNLLVGFKLVLLVAFLLVAYSLFGNWQGGAALSRPLDSPPPNVLLDFASSVMWISLSYSGFNAAVYVTEEARGGSATIARAMIYGTVVVTFFYLLLNAAFLFAPGVQAIAGKSDVAAITAQALAGEWFAWLTRAMICLGLASSVSSALVAGPRVYAKMAADRLLPSQLATKDSPPTNAVLLQGTGVLLVIYFSGLQSLLSYLGLTLSLFAALTVSTLFILSNESHGDVPKTEGLLAPGIFVSSTLILAALAAYHRPYEAIATAVTLLSGIVVYLAVKRFSSN</sequence>
<feature type="transmembrane region" description="Helical" evidence="5">
    <location>
        <begin position="43"/>
        <end position="66"/>
    </location>
</feature>
<dbReference type="OrthoDB" id="9809628at2"/>
<evidence type="ECO:0000256" key="5">
    <source>
        <dbReference type="SAM" id="Phobius"/>
    </source>
</evidence>
<evidence type="ECO:0000313" key="7">
    <source>
        <dbReference type="Proteomes" id="UP000323917"/>
    </source>
</evidence>
<dbReference type="AlphaFoldDB" id="A0A5B9QJE3"/>
<dbReference type="PANTHER" id="PTHR11785">
    <property type="entry name" value="AMINO ACID TRANSPORTER"/>
    <property type="match status" value="1"/>
</dbReference>
<dbReference type="Gene3D" id="1.20.1740.10">
    <property type="entry name" value="Amino acid/polyamine transporter I"/>
    <property type="match status" value="1"/>
</dbReference>
<evidence type="ECO:0000313" key="6">
    <source>
        <dbReference type="EMBL" id="QEG37156.1"/>
    </source>
</evidence>
<evidence type="ECO:0000256" key="3">
    <source>
        <dbReference type="ARBA" id="ARBA00022989"/>
    </source>
</evidence>
<dbReference type="KEGG" id="bgok:Pr1d_44970"/>
<keyword evidence="3 5" id="KW-1133">Transmembrane helix</keyword>
<evidence type="ECO:0000256" key="2">
    <source>
        <dbReference type="ARBA" id="ARBA00022692"/>
    </source>
</evidence>
<dbReference type="InterPro" id="IPR002293">
    <property type="entry name" value="AA/rel_permease1"/>
</dbReference>
<protein>
    <submittedName>
        <fullName evidence="6">Serine/threonine exchanger SteT</fullName>
    </submittedName>
</protein>
<dbReference type="GO" id="GO:0015179">
    <property type="term" value="F:L-amino acid transmembrane transporter activity"/>
    <property type="evidence" value="ECO:0007669"/>
    <property type="project" value="TreeGrafter"/>
</dbReference>
<feature type="transmembrane region" description="Helical" evidence="5">
    <location>
        <begin position="12"/>
        <end position="37"/>
    </location>
</feature>
<reference evidence="6 7" key="1">
    <citation type="submission" date="2019-08" db="EMBL/GenBank/DDBJ databases">
        <title>Deep-cultivation of Planctomycetes and their phenomic and genomic characterization uncovers novel biology.</title>
        <authorList>
            <person name="Wiegand S."/>
            <person name="Jogler M."/>
            <person name="Boedeker C."/>
            <person name="Pinto D."/>
            <person name="Vollmers J."/>
            <person name="Rivas-Marin E."/>
            <person name="Kohn T."/>
            <person name="Peeters S.H."/>
            <person name="Heuer A."/>
            <person name="Rast P."/>
            <person name="Oberbeckmann S."/>
            <person name="Bunk B."/>
            <person name="Jeske O."/>
            <person name="Meyerdierks A."/>
            <person name="Storesund J.E."/>
            <person name="Kallscheuer N."/>
            <person name="Luecker S."/>
            <person name="Lage O.M."/>
            <person name="Pohl T."/>
            <person name="Merkel B.J."/>
            <person name="Hornburger P."/>
            <person name="Mueller R.-W."/>
            <person name="Bruemmer F."/>
            <person name="Labrenz M."/>
            <person name="Spormann A.M."/>
            <person name="Op den Camp H."/>
            <person name="Overmann J."/>
            <person name="Amann R."/>
            <person name="Jetten M.S.M."/>
            <person name="Mascher T."/>
            <person name="Medema M.H."/>
            <person name="Devos D.P."/>
            <person name="Kaster A.-K."/>
            <person name="Ovreas L."/>
            <person name="Rohde M."/>
            <person name="Galperin M.Y."/>
            <person name="Jogler C."/>
        </authorList>
    </citation>
    <scope>NUCLEOTIDE SEQUENCE [LARGE SCALE GENOMIC DNA]</scope>
    <source>
        <strain evidence="6 7">Pr1d</strain>
    </source>
</reference>
<evidence type="ECO:0000256" key="1">
    <source>
        <dbReference type="ARBA" id="ARBA00004141"/>
    </source>
</evidence>
<feature type="transmembrane region" description="Helical" evidence="5">
    <location>
        <begin position="235"/>
        <end position="263"/>
    </location>
</feature>